<name>A0A6P4AXM5_ZIZJJ</name>
<dbReference type="RefSeq" id="XP_015902374.3">
    <property type="nucleotide sequence ID" value="XM_016046888.4"/>
</dbReference>
<dbReference type="Proteomes" id="UP001652623">
    <property type="component" value="Chromosome 1"/>
</dbReference>
<feature type="domain" description="SAWADEE" evidence="1">
    <location>
        <begin position="117"/>
        <end position="244"/>
    </location>
</feature>
<dbReference type="Pfam" id="PF16719">
    <property type="entry name" value="SAWADEE"/>
    <property type="match status" value="1"/>
</dbReference>
<reference evidence="3" key="2">
    <citation type="submission" date="2025-08" db="UniProtKB">
        <authorList>
            <consortium name="RefSeq"/>
        </authorList>
    </citation>
    <scope>IDENTIFICATION</scope>
    <source>
        <tissue evidence="3">Seedling</tissue>
    </source>
</reference>
<keyword evidence="2" id="KW-1185">Reference proteome</keyword>
<dbReference type="InterPro" id="IPR039276">
    <property type="entry name" value="SHH1/2"/>
</dbReference>
<dbReference type="GeneID" id="107435314"/>
<gene>
    <name evidence="3" type="primary">LOC107435314</name>
</gene>
<protein>
    <submittedName>
        <fullName evidence="3">Protein SAWADEE HOMEODOMAIN HOMOLOG 1-like isoform X2</fullName>
    </submittedName>
</protein>
<dbReference type="InterPro" id="IPR032001">
    <property type="entry name" value="SAWADEE_dom"/>
</dbReference>
<reference evidence="2" key="1">
    <citation type="submission" date="2025-05" db="UniProtKB">
        <authorList>
            <consortium name="RefSeq"/>
        </authorList>
    </citation>
    <scope>NUCLEOTIDE SEQUENCE [LARGE SCALE GENOMIC DNA]</scope>
</reference>
<evidence type="ECO:0000313" key="2">
    <source>
        <dbReference type="Proteomes" id="UP001652623"/>
    </source>
</evidence>
<dbReference type="Gene3D" id="2.40.50.40">
    <property type="match status" value="1"/>
</dbReference>
<organism evidence="2 3">
    <name type="scientific">Ziziphus jujuba</name>
    <name type="common">Chinese jujube</name>
    <name type="synonym">Ziziphus sativa</name>
    <dbReference type="NCBI Taxonomy" id="326968"/>
    <lineage>
        <taxon>Eukaryota</taxon>
        <taxon>Viridiplantae</taxon>
        <taxon>Streptophyta</taxon>
        <taxon>Embryophyta</taxon>
        <taxon>Tracheophyta</taxon>
        <taxon>Spermatophyta</taxon>
        <taxon>Magnoliopsida</taxon>
        <taxon>eudicotyledons</taxon>
        <taxon>Gunneridae</taxon>
        <taxon>Pentapetalae</taxon>
        <taxon>rosids</taxon>
        <taxon>fabids</taxon>
        <taxon>Rosales</taxon>
        <taxon>Rhamnaceae</taxon>
        <taxon>Paliureae</taxon>
        <taxon>Ziziphus</taxon>
    </lineage>
</organism>
<sequence length="286" mass="32598">MEEMSSSSENWDSLSEFTLKEIVEMENLYKEVGEQSLDKEFCQDVAMSCKSSRAGKPSITWEQVHKWFQNKHEGLQAKSTSPPAAFKLSVDLSGFSVLEEPESSQKPEGKGPTDISELAFEAKSLKDNAWYDVASFLSYRVLCSGELEVRVRFSGFGKEEDEWVNVRNAVRERSIPLEPSECHKVNVGDLVLCFQDRENHAIYCDAHVIEIQRKFHDIGDCRCIFVVRYDEDYTVEKVHLGRICSRPAGCDWSANTDILAFTDANTDIDAQQEMCVDEKLKLSFLY</sequence>
<dbReference type="PANTHER" id="PTHR33827:SF2">
    <property type="entry name" value="PROTEIN SAWADEE HOMEODOMAIN HOMOLOG 1"/>
    <property type="match status" value="1"/>
</dbReference>
<dbReference type="Gene3D" id="2.30.30.140">
    <property type="match status" value="1"/>
</dbReference>
<dbReference type="PANTHER" id="PTHR33827">
    <property type="entry name" value="PROTEIN SAWADEE HOMEODOMAIN HOMOLOG 2"/>
    <property type="match status" value="1"/>
</dbReference>
<evidence type="ECO:0000313" key="3">
    <source>
        <dbReference type="RefSeq" id="XP_015902374.3"/>
    </source>
</evidence>
<accession>A0A6P4AXM5</accession>
<evidence type="ECO:0000259" key="1">
    <source>
        <dbReference type="Pfam" id="PF16719"/>
    </source>
</evidence>
<proteinExistence type="predicted"/>
<dbReference type="GO" id="GO:0003682">
    <property type="term" value="F:chromatin binding"/>
    <property type="evidence" value="ECO:0007669"/>
    <property type="project" value="InterPro"/>
</dbReference>
<dbReference type="AlphaFoldDB" id="A0A6P4AXM5"/>